<organism evidence="1 2">
    <name type="scientific">Streptomyces fragilis</name>
    <dbReference type="NCBI Taxonomy" id="67301"/>
    <lineage>
        <taxon>Bacteria</taxon>
        <taxon>Bacillati</taxon>
        <taxon>Actinomycetota</taxon>
        <taxon>Actinomycetes</taxon>
        <taxon>Kitasatosporales</taxon>
        <taxon>Streptomycetaceae</taxon>
        <taxon>Streptomyces</taxon>
    </lineage>
</organism>
<gene>
    <name evidence="1" type="ORF">AB0E65_24940</name>
</gene>
<comment type="caution">
    <text evidence="1">The sequence shown here is derived from an EMBL/GenBank/DDBJ whole genome shotgun (WGS) entry which is preliminary data.</text>
</comment>
<reference evidence="1 2" key="1">
    <citation type="submission" date="2024-06" db="EMBL/GenBank/DDBJ databases">
        <title>The Natural Products Discovery Center: Release of the First 8490 Sequenced Strains for Exploring Actinobacteria Biosynthetic Diversity.</title>
        <authorList>
            <person name="Kalkreuter E."/>
            <person name="Kautsar S.A."/>
            <person name="Yang D."/>
            <person name="Bader C.D."/>
            <person name="Teijaro C.N."/>
            <person name="Fluegel L."/>
            <person name="Davis C.M."/>
            <person name="Simpson J.R."/>
            <person name="Lauterbach L."/>
            <person name="Steele A.D."/>
            <person name="Gui C."/>
            <person name="Meng S."/>
            <person name="Li G."/>
            <person name="Viehrig K."/>
            <person name="Ye F."/>
            <person name="Su P."/>
            <person name="Kiefer A.F."/>
            <person name="Nichols A."/>
            <person name="Cepeda A.J."/>
            <person name="Yan W."/>
            <person name="Fan B."/>
            <person name="Jiang Y."/>
            <person name="Adhikari A."/>
            <person name="Zheng C.-J."/>
            <person name="Schuster L."/>
            <person name="Cowan T.M."/>
            <person name="Smanski M.J."/>
            <person name="Chevrette M.G."/>
            <person name="De Carvalho L.P.S."/>
            <person name="Shen B."/>
        </authorList>
    </citation>
    <scope>NUCLEOTIDE SEQUENCE [LARGE SCALE GENOMIC DNA]</scope>
    <source>
        <strain evidence="1 2">NPDC038104</strain>
    </source>
</reference>
<proteinExistence type="predicted"/>
<keyword evidence="2" id="KW-1185">Reference proteome</keyword>
<evidence type="ECO:0000313" key="1">
    <source>
        <dbReference type="EMBL" id="MEU3557433.1"/>
    </source>
</evidence>
<dbReference type="Proteomes" id="UP001550850">
    <property type="component" value="Unassembled WGS sequence"/>
</dbReference>
<evidence type="ECO:0000313" key="2">
    <source>
        <dbReference type="Proteomes" id="UP001550850"/>
    </source>
</evidence>
<name>A0ABV2YNY6_9ACTN</name>
<dbReference type="RefSeq" id="WP_245967686.1">
    <property type="nucleotide sequence ID" value="NZ_BEVZ01000006.1"/>
</dbReference>
<accession>A0ABV2YNY6</accession>
<sequence length="293" mass="30518">MSTGTAALLRALVDDAGLFPPTALPMERAVARHRADLAAGETMHTHRFLVPASRVDELAGLLRDDEVFTLGLIADLDAEDLTGACRRALADPRLRIALVEAPLAAYGEGEAAALDALLAAVDVVPAEVPLYVEPSAQARPHPLLAELAARSGVRPLGAKLRCGGVRAELFPDTTQVAAFLHACVRTGTPFKATAGLHEAVRHTSPETGFTHHGYLNLLLATATAVSGGDQAAVRRTLEIRDPAQLARAAAATGAEEAAAVRRVLVSYGSCSTAAPLHQARLLLGAPDTPKDPA</sequence>
<dbReference type="EMBL" id="JBEZUR010000057">
    <property type="protein sequence ID" value="MEU3557433.1"/>
    <property type="molecule type" value="Genomic_DNA"/>
</dbReference>
<protein>
    <submittedName>
        <fullName evidence="1">Uncharacterized protein</fullName>
    </submittedName>
</protein>